<gene>
    <name evidence="6" type="ORF">OLC1_LOCUS19658</name>
</gene>
<feature type="region of interest" description="Disordered" evidence="5">
    <location>
        <begin position="328"/>
        <end position="349"/>
    </location>
</feature>
<dbReference type="InterPro" id="IPR015943">
    <property type="entry name" value="WD40/YVTN_repeat-like_dom_sf"/>
</dbReference>
<keyword evidence="3" id="KW-0677">Repeat</keyword>
<keyword evidence="7" id="KW-1185">Reference proteome</keyword>
<dbReference type="InterPro" id="IPR001680">
    <property type="entry name" value="WD40_rpt"/>
</dbReference>
<dbReference type="SMART" id="SM00320">
    <property type="entry name" value="WD40"/>
    <property type="match status" value="2"/>
</dbReference>
<reference evidence="6" key="1">
    <citation type="submission" date="2023-03" db="EMBL/GenBank/DDBJ databases">
        <authorList>
            <person name="Julca I."/>
        </authorList>
    </citation>
    <scope>NUCLEOTIDE SEQUENCE</scope>
</reference>
<name>A0AAV1E0H6_OLDCO</name>
<dbReference type="Pfam" id="PF21032">
    <property type="entry name" value="PROPPIN"/>
    <property type="match status" value="1"/>
</dbReference>
<accession>A0AAV1E0H6</accession>
<dbReference type="SUPFAM" id="SSF50978">
    <property type="entry name" value="WD40 repeat-like"/>
    <property type="match status" value="1"/>
</dbReference>
<dbReference type="InterPro" id="IPR036322">
    <property type="entry name" value="WD40_repeat_dom_sf"/>
</dbReference>
<evidence type="ECO:0000256" key="5">
    <source>
        <dbReference type="SAM" id="MobiDB-lite"/>
    </source>
</evidence>
<sequence>MTNSLFKLISPPFIDFFSKLMPIAPSPESLNPNQIPKPSPMPPPCTAEQQQQPQNVLPETNDGEANKSLNSDKPKDSSTAPAATLLHVSFNQDSGCFATGTDGGFRIYNCDPFRQLLHRDCKLAGGGVGTVEMLFRCNIMALVSGGGKDKPIPPPNKVIIWDDFQRQSIGELSFRSEARGVKLRKDRIVVVLEHKIHVHDFPGLRPLNDIETISNPKGLCALSQGPTESFVLVCPGQRKGQVRVEHHAPSRKTRFIPAHESEIACLALSQDGQLVATASARGTLVRVFNTHNGELVQELRRGTDRADIYSLAFSPSAQCLKTASGGATASKNLSFQPEPKLSRTSSSSGSWLSLMKGVLPKYFSSEWSVAQFRLKGGCQYVVAFGHQKHTLVILGLDGSFYRCKFDPANGGEMTQIELHNFH</sequence>
<evidence type="ECO:0000256" key="3">
    <source>
        <dbReference type="ARBA" id="ARBA00022737"/>
    </source>
</evidence>
<comment type="similarity">
    <text evidence="4">Belongs to the WD repeat PROPPIN family.</text>
</comment>
<evidence type="ECO:0000256" key="1">
    <source>
        <dbReference type="ARBA" id="ARBA00004623"/>
    </source>
</evidence>
<keyword evidence="2" id="KW-0853">WD repeat</keyword>
<feature type="compositionally biased region" description="Pro residues" evidence="5">
    <location>
        <begin position="35"/>
        <end position="45"/>
    </location>
</feature>
<evidence type="ECO:0000313" key="6">
    <source>
        <dbReference type="EMBL" id="CAI9112458.1"/>
    </source>
</evidence>
<dbReference type="AlphaFoldDB" id="A0AAV1E0H6"/>
<dbReference type="Gene3D" id="2.130.10.10">
    <property type="entry name" value="YVTN repeat-like/Quinoprotein amine dehydrogenase"/>
    <property type="match status" value="1"/>
</dbReference>
<dbReference type="EMBL" id="OX459124">
    <property type="protein sequence ID" value="CAI9112458.1"/>
    <property type="molecule type" value="Genomic_DNA"/>
</dbReference>
<proteinExistence type="inferred from homology"/>
<dbReference type="PANTHER" id="PTHR11227">
    <property type="entry name" value="WD-REPEAT PROTEIN INTERACTING WITH PHOSPHOINOSIDES WIPI -RELATED"/>
    <property type="match status" value="1"/>
</dbReference>
<dbReference type="InterPro" id="IPR048720">
    <property type="entry name" value="PROPPIN"/>
</dbReference>
<evidence type="ECO:0000256" key="4">
    <source>
        <dbReference type="ARBA" id="ARBA00025740"/>
    </source>
</evidence>
<feature type="region of interest" description="Disordered" evidence="5">
    <location>
        <begin position="25"/>
        <end position="79"/>
    </location>
</feature>
<dbReference type="GO" id="GO:0034045">
    <property type="term" value="C:phagophore assembly site membrane"/>
    <property type="evidence" value="ECO:0007669"/>
    <property type="project" value="UniProtKB-SubCell"/>
</dbReference>
<evidence type="ECO:0000313" key="7">
    <source>
        <dbReference type="Proteomes" id="UP001161247"/>
    </source>
</evidence>
<protein>
    <submittedName>
        <fullName evidence="6">OLC1v1012910C1</fullName>
    </submittedName>
</protein>
<feature type="compositionally biased region" description="Polar residues" evidence="5">
    <location>
        <begin position="47"/>
        <end position="58"/>
    </location>
</feature>
<comment type="subcellular location">
    <subcellularLocation>
        <location evidence="1">Preautophagosomal structure membrane</location>
        <topology evidence="1">Peripheral membrane protein</topology>
    </subcellularLocation>
</comment>
<evidence type="ECO:0000256" key="2">
    <source>
        <dbReference type="ARBA" id="ARBA00022574"/>
    </source>
</evidence>
<organism evidence="6 7">
    <name type="scientific">Oldenlandia corymbosa var. corymbosa</name>
    <dbReference type="NCBI Taxonomy" id="529605"/>
    <lineage>
        <taxon>Eukaryota</taxon>
        <taxon>Viridiplantae</taxon>
        <taxon>Streptophyta</taxon>
        <taxon>Embryophyta</taxon>
        <taxon>Tracheophyta</taxon>
        <taxon>Spermatophyta</taxon>
        <taxon>Magnoliopsida</taxon>
        <taxon>eudicotyledons</taxon>
        <taxon>Gunneridae</taxon>
        <taxon>Pentapetalae</taxon>
        <taxon>asterids</taxon>
        <taxon>lamiids</taxon>
        <taxon>Gentianales</taxon>
        <taxon>Rubiaceae</taxon>
        <taxon>Rubioideae</taxon>
        <taxon>Spermacoceae</taxon>
        <taxon>Hedyotis-Oldenlandia complex</taxon>
        <taxon>Oldenlandia</taxon>
    </lineage>
</organism>
<dbReference type="Proteomes" id="UP001161247">
    <property type="component" value="Chromosome 7"/>
</dbReference>